<keyword evidence="3" id="KW-0560">Oxidoreductase</keyword>
<dbReference type="PANTHER" id="PTHR23023">
    <property type="entry name" value="DIMETHYLANILINE MONOOXYGENASE"/>
    <property type="match status" value="1"/>
</dbReference>
<dbReference type="InterPro" id="IPR050346">
    <property type="entry name" value="FMO-like"/>
</dbReference>
<keyword evidence="2" id="KW-0274">FAD</keyword>
<protein>
    <recommendedName>
        <fullName evidence="6">FAD/NAD(P)-binding domain-containing protein</fullName>
    </recommendedName>
</protein>
<evidence type="ECO:0000256" key="3">
    <source>
        <dbReference type="ARBA" id="ARBA00023002"/>
    </source>
</evidence>
<sequence length="672" mass="74438">MERVVIVGAGLYGLIAAKTYLQLVGTYDGESTATDKIAEIPSCFTENIDALPTAPSESRLLVIDSASDIGGTWAEERLYPNLLSQNSYGLYEFSDLPLSDVVPEGHADDTQSQFIAGWKINRYLRIWVEKWQLKKHIRLNWTVDDISRLETKEWKLNISVSTSPCRRITIICDKLVLATGLTSVPNMPDTKGSSMGSDNPVPVIHAKDVGDWARKHLGYQPLKAPDSKAFCTAAKYSPYPQLRSVAIYGGAKSSFDLVHFFATLHRNDSKLHLKSTQENPVQVHWIIRDGGVGPAWMVPPMSTLPNGDTVASDKAASSRLLTHLTPCCYETPKRLSLGPSGVLRWEGSWLARLFHGNPVGRWWIRWLWRSIDKGLEETAQYGSDRKMEKLRPENSVVSCASGIGIANQGDLWETIRLPHVNVYRSAITGIDATREKTTDSSIKASVHLSDSSCIDEVDLVIHATGYKPIVPIRFEPVSLRLELGLSALVNTGGKDIRENREIPVETPERINGPLESAINDRIEHWEDLDRRSEVMVRKTLNATRCALTDRSSPSWAESHKLVPYRLFRRMVAPELVAQGDRSFATLGVILSSTIAVVAEVQALWVAAFLTGGLDSTADIKSTPHQALSLGNLSLEAMENTISEDVVLGSLTGTGLEVEAIQVWLLRKTTRIW</sequence>
<keyword evidence="5" id="KW-1185">Reference proteome</keyword>
<proteinExistence type="predicted"/>
<dbReference type="OrthoDB" id="2915840at2759"/>
<dbReference type="AlphaFoldDB" id="A0A9W4P516"/>
<gene>
    <name evidence="4" type="ORF">PEGY_LOCUS5245</name>
</gene>
<dbReference type="Gene3D" id="3.50.50.60">
    <property type="entry name" value="FAD/NAD(P)-binding domain"/>
    <property type="match status" value="1"/>
</dbReference>
<dbReference type="SUPFAM" id="SSF51905">
    <property type="entry name" value="FAD/NAD(P)-binding domain"/>
    <property type="match status" value="1"/>
</dbReference>
<evidence type="ECO:0000256" key="1">
    <source>
        <dbReference type="ARBA" id="ARBA00022630"/>
    </source>
</evidence>
<name>A0A9W4P516_9EURO</name>
<dbReference type="InterPro" id="IPR036188">
    <property type="entry name" value="FAD/NAD-bd_sf"/>
</dbReference>
<comment type="caution">
    <text evidence="4">The sequence shown here is derived from an EMBL/GenBank/DDBJ whole genome shotgun (WGS) entry which is preliminary data.</text>
</comment>
<accession>A0A9W4P516</accession>
<evidence type="ECO:0000313" key="5">
    <source>
        <dbReference type="Proteomes" id="UP001154252"/>
    </source>
</evidence>
<dbReference type="EMBL" id="CAJVRC010000863">
    <property type="protein sequence ID" value="CAG8898584.1"/>
    <property type="molecule type" value="Genomic_DNA"/>
</dbReference>
<reference evidence="4" key="1">
    <citation type="submission" date="2021-07" db="EMBL/GenBank/DDBJ databases">
        <authorList>
            <person name="Branca A.L. A."/>
        </authorList>
    </citation>
    <scope>NUCLEOTIDE SEQUENCE</scope>
</reference>
<evidence type="ECO:0000313" key="4">
    <source>
        <dbReference type="EMBL" id="CAG8898584.1"/>
    </source>
</evidence>
<evidence type="ECO:0000256" key="2">
    <source>
        <dbReference type="ARBA" id="ARBA00022827"/>
    </source>
</evidence>
<keyword evidence="1" id="KW-0285">Flavoprotein</keyword>
<evidence type="ECO:0008006" key="6">
    <source>
        <dbReference type="Google" id="ProtNLM"/>
    </source>
</evidence>
<organism evidence="4 5">
    <name type="scientific">Penicillium egyptiacum</name>
    <dbReference type="NCBI Taxonomy" id="1303716"/>
    <lineage>
        <taxon>Eukaryota</taxon>
        <taxon>Fungi</taxon>
        <taxon>Dikarya</taxon>
        <taxon>Ascomycota</taxon>
        <taxon>Pezizomycotina</taxon>
        <taxon>Eurotiomycetes</taxon>
        <taxon>Eurotiomycetidae</taxon>
        <taxon>Eurotiales</taxon>
        <taxon>Aspergillaceae</taxon>
        <taxon>Penicillium</taxon>
    </lineage>
</organism>
<dbReference type="Proteomes" id="UP001154252">
    <property type="component" value="Unassembled WGS sequence"/>
</dbReference>
<dbReference type="GO" id="GO:0016491">
    <property type="term" value="F:oxidoreductase activity"/>
    <property type="evidence" value="ECO:0007669"/>
    <property type="project" value="UniProtKB-KW"/>
</dbReference>